<evidence type="ECO:0000259" key="2">
    <source>
        <dbReference type="Pfam" id="PF14392"/>
    </source>
</evidence>
<evidence type="ECO:0008006" key="5">
    <source>
        <dbReference type="Google" id="ProtNLM"/>
    </source>
</evidence>
<dbReference type="InParanoid" id="B9S3T9"/>
<dbReference type="EMBL" id="EQ973863">
    <property type="protein sequence ID" value="EEF41620.1"/>
    <property type="molecule type" value="Genomic_DNA"/>
</dbReference>
<protein>
    <recommendedName>
        <fullName evidence="5">CCHC-type domain-containing protein</fullName>
    </recommendedName>
</protein>
<dbReference type="Proteomes" id="UP000008311">
    <property type="component" value="Unassembled WGS sequence"/>
</dbReference>
<dbReference type="FunCoup" id="B9S3T9">
    <property type="interactions" value="3"/>
</dbReference>
<evidence type="ECO:0000313" key="4">
    <source>
        <dbReference type="Proteomes" id="UP000008311"/>
    </source>
</evidence>
<accession>B9S3T9</accession>
<dbReference type="Pfam" id="PF14111">
    <property type="entry name" value="DUF4283"/>
    <property type="match status" value="1"/>
</dbReference>
<organism evidence="3 4">
    <name type="scientific">Ricinus communis</name>
    <name type="common">Castor bean</name>
    <dbReference type="NCBI Taxonomy" id="3988"/>
    <lineage>
        <taxon>Eukaryota</taxon>
        <taxon>Viridiplantae</taxon>
        <taxon>Streptophyta</taxon>
        <taxon>Embryophyta</taxon>
        <taxon>Tracheophyta</taxon>
        <taxon>Spermatophyta</taxon>
        <taxon>Magnoliopsida</taxon>
        <taxon>eudicotyledons</taxon>
        <taxon>Gunneridae</taxon>
        <taxon>Pentapetalae</taxon>
        <taxon>rosids</taxon>
        <taxon>fabids</taxon>
        <taxon>Malpighiales</taxon>
        <taxon>Euphorbiaceae</taxon>
        <taxon>Acalyphoideae</taxon>
        <taxon>Acalypheae</taxon>
        <taxon>Ricinus</taxon>
    </lineage>
</organism>
<dbReference type="eggNOG" id="KOG1075">
    <property type="taxonomic scope" value="Eukaryota"/>
</dbReference>
<dbReference type="PANTHER" id="PTHR31286">
    <property type="entry name" value="GLYCINE-RICH CELL WALL STRUCTURAL PROTEIN 1.8-LIKE"/>
    <property type="match status" value="1"/>
</dbReference>
<feature type="domain" description="Zinc knuckle CX2CX4HX4C" evidence="2">
    <location>
        <begin position="180"/>
        <end position="228"/>
    </location>
</feature>
<dbReference type="Pfam" id="PF14392">
    <property type="entry name" value="zf-CCHC_4"/>
    <property type="match status" value="1"/>
</dbReference>
<dbReference type="PANTHER" id="PTHR31286:SF183">
    <property type="entry name" value="CCHC-TYPE DOMAIN-CONTAINING PROTEIN"/>
    <property type="match status" value="1"/>
</dbReference>
<proteinExistence type="predicted"/>
<feature type="domain" description="DUF4283" evidence="1">
    <location>
        <begin position="32"/>
        <end position="123"/>
    </location>
</feature>
<dbReference type="InterPro" id="IPR025836">
    <property type="entry name" value="Zn_knuckle_CX2CX4HX4C"/>
</dbReference>
<dbReference type="InterPro" id="IPR040256">
    <property type="entry name" value="At4g02000-like"/>
</dbReference>
<dbReference type="InterPro" id="IPR025558">
    <property type="entry name" value="DUF4283"/>
</dbReference>
<dbReference type="AlphaFoldDB" id="B9S3T9"/>
<keyword evidence="4" id="KW-1185">Reference proteome</keyword>
<gene>
    <name evidence="3" type="ORF">RCOM_0555300</name>
</gene>
<reference evidence="4" key="1">
    <citation type="journal article" date="2010" name="Nat. Biotechnol.">
        <title>Draft genome sequence of the oilseed species Ricinus communis.</title>
        <authorList>
            <person name="Chan A.P."/>
            <person name="Crabtree J."/>
            <person name="Zhao Q."/>
            <person name="Lorenzi H."/>
            <person name="Orvis J."/>
            <person name="Puiu D."/>
            <person name="Melake-Berhan A."/>
            <person name="Jones K.M."/>
            <person name="Redman J."/>
            <person name="Chen G."/>
            <person name="Cahoon E.B."/>
            <person name="Gedil M."/>
            <person name="Stanke M."/>
            <person name="Haas B.J."/>
            <person name="Wortman J.R."/>
            <person name="Fraser-Liggett C.M."/>
            <person name="Ravel J."/>
            <person name="Rabinowicz P.D."/>
        </authorList>
    </citation>
    <scope>NUCLEOTIDE SEQUENCE [LARGE SCALE GENOMIC DNA]</scope>
    <source>
        <strain evidence="4">cv. Hale</strain>
    </source>
</reference>
<sequence>MEVDQEKQMELNNDGLAGLVLEEEEEDTTGLDEDFQWCLVSRVLADKMINFQAMRNTMAMLWRPLQGVCIKELSDNGERKEQRYLFQFFHEVDVKRVENGGPWTFNNYHILLHRLKEKENPHEVELKWTDFWIQVYRLPIGFRSEKVVKNIGNYVGEYLESDLNNFDGTWREYIRLRVRVDSTKPLLANMKIKKVGGESSAIDFKYERLGIFCFICGYRGHSDKFCRKILENLDIERFYQKTSEQLQEEQ</sequence>
<evidence type="ECO:0000313" key="3">
    <source>
        <dbReference type="EMBL" id="EEF41620.1"/>
    </source>
</evidence>
<evidence type="ECO:0000259" key="1">
    <source>
        <dbReference type="Pfam" id="PF14111"/>
    </source>
</evidence>
<name>B9S3T9_RICCO</name>